<keyword evidence="1" id="KW-0732">Signal</keyword>
<name>A0A562SXU9_9HYPH</name>
<dbReference type="Gene3D" id="3.50.70.10">
    <property type="match status" value="1"/>
</dbReference>
<evidence type="ECO:0000259" key="2">
    <source>
        <dbReference type="Pfam" id="PF16036"/>
    </source>
</evidence>
<keyword evidence="3" id="KW-0413">Isomerase</keyword>
<accession>A0A562SXU9</accession>
<protein>
    <submittedName>
        <fullName evidence="3">Chalcone isomerase-like protein</fullName>
    </submittedName>
</protein>
<dbReference type="GO" id="GO:0016853">
    <property type="term" value="F:isomerase activity"/>
    <property type="evidence" value="ECO:0007669"/>
    <property type="project" value="UniProtKB-KW"/>
</dbReference>
<dbReference type="Pfam" id="PF16036">
    <property type="entry name" value="Chalcone_3"/>
    <property type="match status" value="1"/>
</dbReference>
<dbReference type="RefSeq" id="WP_145344445.1">
    <property type="nucleotide sequence ID" value="NZ_SMLY01000074.1"/>
</dbReference>
<comment type="caution">
    <text evidence="3">The sequence shown here is derived from an EMBL/GenBank/DDBJ whole genome shotgun (WGS) entry which is preliminary data.</text>
</comment>
<proteinExistence type="predicted"/>
<evidence type="ECO:0000313" key="4">
    <source>
        <dbReference type="Proteomes" id="UP000320593"/>
    </source>
</evidence>
<reference evidence="3 4" key="1">
    <citation type="submission" date="2019-07" db="EMBL/GenBank/DDBJ databases">
        <title>Genomic Encyclopedia of Archaeal and Bacterial Type Strains, Phase II (KMG-II): from individual species to whole genera.</title>
        <authorList>
            <person name="Goeker M."/>
        </authorList>
    </citation>
    <scope>NUCLEOTIDE SEQUENCE [LARGE SCALE GENOMIC DNA]</scope>
    <source>
        <strain evidence="3 4">ATCC BAA-252</strain>
    </source>
</reference>
<evidence type="ECO:0000313" key="3">
    <source>
        <dbReference type="EMBL" id="TWI86187.1"/>
    </source>
</evidence>
<feature type="chain" id="PRO_5021904676" evidence="1">
    <location>
        <begin position="34"/>
        <end position="186"/>
    </location>
</feature>
<feature type="domain" description="Chalcone isomerase" evidence="2">
    <location>
        <begin position="79"/>
        <end position="183"/>
    </location>
</feature>
<dbReference type="AlphaFoldDB" id="A0A562SXU9"/>
<gene>
    <name evidence="3" type="ORF">JM93_02895</name>
</gene>
<keyword evidence="4" id="KW-1185">Reference proteome</keyword>
<evidence type="ECO:0000256" key="1">
    <source>
        <dbReference type="SAM" id="SignalP"/>
    </source>
</evidence>
<organism evidence="3 4">
    <name type="scientific">Roseibium hamelinense</name>
    <dbReference type="NCBI Taxonomy" id="150831"/>
    <lineage>
        <taxon>Bacteria</taxon>
        <taxon>Pseudomonadati</taxon>
        <taxon>Pseudomonadota</taxon>
        <taxon>Alphaproteobacteria</taxon>
        <taxon>Hyphomicrobiales</taxon>
        <taxon>Stappiaceae</taxon>
        <taxon>Roseibium</taxon>
    </lineage>
</organism>
<dbReference type="InterPro" id="IPR016088">
    <property type="entry name" value="Chalcone_isomerase_3-sand"/>
</dbReference>
<dbReference type="InterPro" id="IPR016087">
    <property type="entry name" value="Chalcone_isomerase"/>
</dbReference>
<dbReference type="OrthoDB" id="8527419at2"/>
<sequence length="186" mass="20020">MKNAHGSAKRIFLKLTTAAFISLAAAAPLPAYADLGAAARSVPSAKLVGEGKLTFLGFSVFEAELYAPGGSYSATGPFALKLTYLRNFKGEAIAERSAKEMVRQGVPQGAKLDRWTEQMRAIFPNISRGQSITGVRTNSGNTDFYLGNQKIGSIQDKEFTRRFFAIWLGPNTNDPALRAKLVGANS</sequence>
<feature type="signal peptide" evidence="1">
    <location>
        <begin position="1"/>
        <end position="33"/>
    </location>
</feature>
<dbReference type="Proteomes" id="UP000320593">
    <property type="component" value="Unassembled WGS sequence"/>
</dbReference>
<dbReference type="EMBL" id="VLLF01000006">
    <property type="protein sequence ID" value="TWI86187.1"/>
    <property type="molecule type" value="Genomic_DNA"/>
</dbReference>